<dbReference type="InterPro" id="IPR005225">
    <property type="entry name" value="Small_GTP-bd"/>
</dbReference>
<dbReference type="SMART" id="SM00174">
    <property type="entry name" value="RHO"/>
    <property type="match status" value="1"/>
</dbReference>
<keyword evidence="1" id="KW-0547">Nucleotide-binding</keyword>
<comment type="caution">
    <text evidence="3">The sequence shown here is derived from an EMBL/GenBank/DDBJ whole genome shotgun (WGS) entry which is preliminary data.</text>
</comment>
<dbReference type="GO" id="GO:0005525">
    <property type="term" value="F:GTP binding"/>
    <property type="evidence" value="ECO:0007669"/>
    <property type="project" value="UniProtKB-KW"/>
</dbReference>
<evidence type="ECO:0000256" key="2">
    <source>
        <dbReference type="ARBA" id="ARBA00023134"/>
    </source>
</evidence>
<dbReference type="InterPro" id="IPR050227">
    <property type="entry name" value="Rab"/>
</dbReference>
<dbReference type="FunFam" id="3.40.50.300:FF:001447">
    <property type="entry name" value="Ras-related protein Rab-1B"/>
    <property type="match status" value="1"/>
</dbReference>
<feature type="non-terminal residue" evidence="3">
    <location>
        <position position="121"/>
    </location>
</feature>
<dbReference type="Pfam" id="PF00071">
    <property type="entry name" value="Ras"/>
    <property type="match status" value="1"/>
</dbReference>
<reference evidence="3 4" key="1">
    <citation type="submission" date="2019-03" db="EMBL/GenBank/DDBJ databases">
        <title>Single cell metagenomics reveals metabolic interactions within the superorganism composed of flagellate Streblomastix strix and complex community of Bacteroidetes bacteria on its surface.</title>
        <authorList>
            <person name="Treitli S.C."/>
            <person name="Kolisko M."/>
            <person name="Husnik F."/>
            <person name="Keeling P."/>
            <person name="Hampl V."/>
        </authorList>
    </citation>
    <scope>NUCLEOTIDE SEQUENCE [LARGE SCALE GENOMIC DNA]</scope>
    <source>
        <strain evidence="3">ST1C</strain>
    </source>
</reference>
<dbReference type="PANTHER" id="PTHR47977">
    <property type="entry name" value="RAS-RELATED PROTEIN RAB"/>
    <property type="match status" value="1"/>
</dbReference>
<protein>
    <submittedName>
        <fullName evidence="3">Putative Rab GTPase</fullName>
    </submittedName>
</protein>
<sequence length="121" mass="13857">MISARHKVVLLGDSSPTIALDFLTKTLYFENQQVILQIWDTAGQERFRSLVSSYIRDCSAAIIIYDITNRDSFDNIDGWINDVRNERGDEAVILIVGNKYDLDNQRAIPTEEGQQKAKEYD</sequence>
<dbReference type="Proteomes" id="UP000324800">
    <property type="component" value="Unassembled WGS sequence"/>
</dbReference>
<dbReference type="Gene3D" id="3.40.50.300">
    <property type="entry name" value="P-loop containing nucleotide triphosphate hydrolases"/>
    <property type="match status" value="1"/>
</dbReference>
<keyword evidence="2" id="KW-0342">GTP-binding</keyword>
<proteinExistence type="predicted"/>
<dbReference type="InterPro" id="IPR001806">
    <property type="entry name" value="Small_GTPase"/>
</dbReference>
<dbReference type="EMBL" id="SNRW01034697">
    <property type="protein sequence ID" value="KAA6355387.1"/>
    <property type="molecule type" value="Genomic_DNA"/>
</dbReference>
<dbReference type="NCBIfam" id="TIGR00231">
    <property type="entry name" value="small_GTP"/>
    <property type="match status" value="1"/>
</dbReference>
<dbReference type="GO" id="GO:0003924">
    <property type="term" value="F:GTPase activity"/>
    <property type="evidence" value="ECO:0007669"/>
    <property type="project" value="InterPro"/>
</dbReference>
<gene>
    <name evidence="3" type="ORF">EZS28_049086</name>
</gene>
<name>A0A5J4TAX2_9EUKA</name>
<dbReference type="OrthoDB" id="63533at2759"/>
<dbReference type="AlphaFoldDB" id="A0A5J4TAX2"/>
<dbReference type="SMART" id="SM00175">
    <property type="entry name" value="RAB"/>
    <property type="match status" value="1"/>
</dbReference>
<dbReference type="PROSITE" id="PS51421">
    <property type="entry name" value="RAS"/>
    <property type="match status" value="1"/>
</dbReference>
<accession>A0A5J4TAX2</accession>
<evidence type="ECO:0000313" key="3">
    <source>
        <dbReference type="EMBL" id="KAA6355387.1"/>
    </source>
</evidence>
<evidence type="ECO:0000313" key="4">
    <source>
        <dbReference type="Proteomes" id="UP000324800"/>
    </source>
</evidence>
<organism evidence="3 4">
    <name type="scientific">Streblomastix strix</name>
    <dbReference type="NCBI Taxonomy" id="222440"/>
    <lineage>
        <taxon>Eukaryota</taxon>
        <taxon>Metamonada</taxon>
        <taxon>Preaxostyla</taxon>
        <taxon>Oxymonadida</taxon>
        <taxon>Streblomastigidae</taxon>
        <taxon>Streblomastix</taxon>
    </lineage>
</organism>
<dbReference type="PRINTS" id="PR00449">
    <property type="entry name" value="RASTRNSFRMNG"/>
</dbReference>
<dbReference type="SMART" id="SM00173">
    <property type="entry name" value="RAS"/>
    <property type="match status" value="1"/>
</dbReference>
<dbReference type="InterPro" id="IPR027417">
    <property type="entry name" value="P-loop_NTPase"/>
</dbReference>
<evidence type="ECO:0000256" key="1">
    <source>
        <dbReference type="ARBA" id="ARBA00022741"/>
    </source>
</evidence>
<dbReference type="PROSITE" id="PS51419">
    <property type="entry name" value="RAB"/>
    <property type="match status" value="1"/>
</dbReference>
<dbReference type="SUPFAM" id="SSF52540">
    <property type="entry name" value="P-loop containing nucleoside triphosphate hydrolases"/>
    <property type="match status" value="1"/>
</dbReference>